<proteinExistence type="predicted"/>
<reference evidence="1" key="1">
    <citation type="submission" date="2014-09" db="EMBL/GenBank/DDBJ databases">
        <authorList>
            <person name="Magalhaes I.L.F."/>
            <person name="Oliveira U."/>
            <person name="Santos F.R."/>
            <person name="Vidigal T.H.D.A."/>
            <person name="Brescovit A.D."/>
            <person name="Santos A.J."/>
        </authorList>
    </citation>
    <scope>NUCLEOTIDE SEQUENCE</scope>
    <source>
        <tissue evidence="1">Shoot tissue taken approximately 20 cm above the soil surface</tissue>
    </source>
</reference>
<sequence>MFKTLETAVAVVELSLQSADPALAQYATTLVLLLTREIACQSALISVGIFGPHATLRHSH</sequence>
<name>A0A0A9AXM9_ARUDO</name>
<protein>
    <submittedName>
        <fullName evidence="1">Uncharacterized protein</fullName>
    </submittedName>
</protein>
<dbReference type="AlphaFoldDB" id="A0A0A9AXM9"/>
<organism evidence="1">
    <name type="scientific">Arundo donax</name>
    <name type="common">Giant reed</name>
    <name type="synonym">Donax arundinaceus</name>
    <dbReference type="NCBI Taxonomy" id="35708"/>
    <lineage>
        <taxon>Eukaryota</taxon>
        <taxon>Viridiplantae</taxon>
        <taxon>Streptophyta</taxon>
        <taxon>Embryophyta</taxon>
        <taxon>Tracheophyta</taxon>
        <taxon>Spermatophyta</taxon>
        <taxon>Magnoliopsida</taxon>
        <taxon>Liliopsida</taxon>
        <taxon>Poales</taxon>
        <taxon>Poaceae</taxon>
        <taxon>PACMAD clade</taxon>
        <taxon>Arundinoideae</taxon>
        <taxon>Arundineae</taxon>
        <taxon>Arundo</taxon>
    </lineage>
</organism>
<dbReference type="EMBL" id="GBRH01241391">
    <property type="protein sequence ID" value="JAD56504.1"/>
    <property type="molecule type" value="Transcribed_RNA"/>
</dbReference>
<evidence type="ECO:0000313" key="1">
    <source>
        <dbReference type="EMBL" id="JAD56504.1"/>
    </source>
</evidence>
<reference evidence="1" key="2">
    <citation type="journal article" date="2015" name="Data Brief">
        <title>Shoot transcriptome of the giant reed, Arundo donax.</title>
        <authorList>
            <person name="Barrero R.A."/>
            <person name="Guerrero F.D."/>
            <person name="Moolhuijzen P."/>
            <person name="Goolsby J.A."/>
            <person name="Tidwell J."/>
            <person name="Bellgard S.E."/>
            <person name="Bellgard M.I."/>
        </authorList>
    </citation>
    <scope>NUCLEOTIDE SEQUENCE</scope>
    <source>
        <tissue evidence="1">Shoot tissue taken approximately 20 cm above the soil surface</tissue>
    </source>
</reference>
<accession>A0A0A9AXM9</accession>